<dbReference type="HAMAP" id="MF_01376">
    <property type="entry name" value="PhnW_aminotrans_5"/>
    <property type="match status" value="1"/>
</dbReference>
<dbReference type="EC" id="2.6.1.37" evidence="7"/>
<comment type="cofactor">
    <cofactor evidence="1 7 9">
        <name>pyridoxal 5'-phosphate</name>
        <dbReference type="ChEBI" id="CHEBI:597326"/>
    </cofactor>
</comment>
<protein>
    <recommendedName>
        <fullName evidence="7">2-aminoethylphosphonate--pyruvate transaminase</fullName>
        <ecNumber evidence="7">2.6.1.37</ecNumber>
    </recommendedName>
    <alternativeName>
        <fullName evidence="7">2-aminoethylphosphonate aminotransferase</fullName>
    </alternativeName>
    <alternativeName>
        <fullName evidence="7">AEP transaminase</fullName>
        <shortName evidence="7">AEPT</shortName>
    </alternativeName>
</protein>
<evidence type="ECO:0000256" key="2">
    <source>
        <dbReference type="ARBA" id="ARBA00022576"/>
    </source>
</evidence>
<dbReference type="InterPro" id="IPR015424">
    <property type="entry name" value="PyrdxlP-dep_Trfase"/>
</dbReference>
<evidence type="ECO:0000256" key="8">
    <source>
        <dbReference type="PIRSR" id="PIRSR000524-1"/>
    </source>
</evidence>
<dbReference type="GO" id="GO:0019700">
    <property type="term" value="P:organic phosphonate catabolic process"/>
    <property type="evidence" value="ECO:0007669"/>
    <property type="project" value="UniProtKB-UniRule"/>
</dbReference>
<gene>
    <name evidence="7" type="primary">phnW</name>
    <name evidence="11" type="ORF">BSIN_4168</name>
</gene>
<evidence type="ECO:0000256" key="4">
    <source>
        <dbReference type="ARBA" id="ARBA00022898"/>
    </source>
</evidence>
<evidence type="ECO:0000256" key="5">
    <source>
        <dbReference type="ARBA" id="ARBA00023317"/>
    </source>
</evidence>
<dbReference type="InterPro" id="IPR015421">
    <property type="entry name" value="PyrdxlP-dep_Trfase_major"/>
</dbReference>
<feature type="binding site" evidence="8">
    <location>
        <position position="338"/>
    </location>
    <ligand>
        <name>substrate</name>
    </ligand>
</feature>
<feature type="domain" description="Aminotransferase class V" evidence="10">
    <location>
        <begin position="73"/>
        <end position="289"/>
    </location>
</feature>
<dbReference type="InterPro" id="IPR024169">
    <property type="entry name" value="SP_NH2Trfase/AEP_transaminase"/>
</dbReference>
<evidence type="ECO:0000313" key="12">
    <source>
        <dbReference type="Proteomes" id="UP000198460"/>
    </source>
</evidence>
<keyword evidence="5 7" id="KW-0670">Pyruvate</keyword>
<keyword evidence="2 7" id="KW-0032">Aminotransferase</keyword>
<dbReference type="NCBIfam" id="NF010006">
    <property type="entry name" value="PRK13479.1"/>
    <property type="match status" value="1"/>
</dbReference>
<dbReference type="Proteomes" id="UP000198460">
    <property type="component" value="Unassembled WGS sequence"/>
</dbReference>
<proteinExistence type="inferred from homology"/>
<evidence type="ECO:0000256" key="6">
    <source>
        <dbReference type="ARBA" id="ARBA00049460"/>
    </source>
</evidence>
<reference evidence="11 12" key="1">
    <citation type="submission" date="2017-04" db="EMBL/GenBank/DDBJ databases">
        <authorList>
            <person name="Afonso C.L."/>
            <person name="Miller P.J."/>
            <person name="Scott M.A."/>
            <person name="Spackman E."/>
            <person name="Goraichik I."/>
            <person name="Dimitrov K.M."/>
            <person name="Suarez D.L."/>
            <person name="Swayne D.E."/>
        </authorList>
    </citation>
    <scope>NUCLEOTIDE SEQUENCE [LARGE SCALE GENOMIC DNA]</scope>
    <source>
        <strain evidence="11">LMG 28154</strain>
    </source>
</reference>
<dbReference type="Gene3D" id="3.90.1150.10">
    <property type="entry name" value="Aspartate Aminotransferase, domain 1"/>
    <property type="match status" value="1"/>
</dbReference>
<dbReference type="RefSeq" id="WP_089341093.1">
    <property type="nucleotide sequence ID" value="NZ_FXAN01000067.1"/>
</dbReference>
<keyword evidence="4 7" id="KW-0663">Pyridoxal phosphate</keyword>
<evidence type="ECO:0000259" key="10">
    <source>
        <dbReference type="Pfam" id="PF00266"/>
    </source>
</evidence>
<sequence>MHASDPILLTPGPLTTSHATREAMLRDWDAWGVDFTQMTRSVCADLVRIAQGQDEFVCVPLQGSGTFAVEATLGTLVPRDGRVLVPNNGAYCARIARILTRLGIAHVELAFAEHEPVCAQALDEALARDPSITHVALVHLETSAGIVNPLDEIAAVCGRHRKHLIVDAMSSFGALPIALADSPIDAVISASGKCVEGVPGIGFAIVRRTLLRSCEGRSPSLALDLHDQYTYMRVTSQWRFTPPTHVLAALRAALDQFFAEGGQPARGARYAQNCHVLIDGMRGLGFEPFLDARAQGPVIATFHAPRDHAYSFHELYKAVREAGYLLYPGRLTTADTFRVACIGAIGVQEVRDAVAAIGRALDTLGIRLR</sequence>
<dbReference type="AlphaFoldDB" id="A0A238H715"/>
<dbReference type="Gene3D" id="3.40.640.10">
    <property type="entry name" value="Type I PLP-dependent aspartate aminotransferase-like (Major domain)"/>
    <property type="match status" value="1"/>
</dbReference>
<dbReference type="InterPro" id="IPR012703">
    <property type="entry name" value="NH2EtPonate_pyrv_transaminase"/>
</dbReference>
<comment type="catalytic activity">
    <reaction evidence="6 7">
        <text>(2-aminoethyl)phosphonate + pyruvate = phosphonoacetaldehyde + L-alanine</text>
        <dbReference type="Rhea" id="RHEA:17021"/>
        <dbReference type="ChEBI" id="CHEBI:15361"/>
        <dbReference type="ChEBI" id="CHEBI:57418"/>
        <dbReference type="ChEBI" id="CHEBI:57972"/>
        <dbReference type="ChEBI" id="CHEBI:58383"/>
        <dbReference type="EC" id="2.6.1.37"/>
    </reaction>
</comment>
<dbReference type="NCBIfam" id="TIGR02326">
    <property type="entry name" value="transamin_PhnW"/>
    <property type="match status" value="1"/>
</dbReference>
<accession>A0A238H715</accession>
<dbReference type="SUPFAM" id="SSF53383">
    <property type="entry name" value="PLP-dependent transferases"/>
    <property type="match status" value="1"/>
</dbReference>
<dbReference type="PIRSF" id="PIRSF000524">
    <property type="entry name" value="SPT"/>
    <property type="match status" value="1"/>
</dbReference>
<dbReference type="PANTHER" id="PTHR42778:SF1">
    <property type="entry name" value="2-AMINOETHYLPHOSPHONATE--PYRUVATE TRANSAMINASE"/>
    <property type="match status" value="1"/>
</dbReference>
<organism evidence="11 12">
    <name type="scientific">Burkholderia singularis</name>
    <dbReference type="NCBI Taxonomy" id="1503053"/>
    <lineage>
        <taxon>Bacteria</taxon>
        <taxon>Pseudomonadati</taxon>
        <taxon>Pseudomonadota</taxon>
        <taxon>Betaproteobacteria</taxon>
        <taxon>Burkholderiales</taxon>
        <taxon>Burkholderiaceae</taxon>
        <taxon>Burkholderia</taxon>
        <taxon>pseudomallei group</taxon>
    </lineage>
</organism>
<dbReference type="EMBL" id="FXAN01000067">
    <property type="protein sequence ID" value="SMG01136.1"/>
    <property type="molecule type" value="Genomic_DNA"/>
</dbReference>
<comment type="similarity">
    <text evidence="7">Belongs to the class-V pyridoxal-phosphate-dependent aminotransferase family. PhnW subfamily.</text>
</comment>
<dbReference type="InterPro" id="IPR000192">
    <property type="entry name" value="Aminotrans_V_dom"/>
</dbReference>
<evidence type="ECO:0000256" key="1">
    <source>
        <dbReference type="ARBA" id="ARBA00001933"/>
    </source>
</evidence>
<evidence type="ECO:0000313" key="11">
    <source>
        <dbReference type="EMBL" id="SMG01136.1"/>
    </source>
</evidence>
<keyword evidence="3 7" id="KW-0808">Transferase</keyword>
<feature type="modified residue" description="N6-(pyridoxal phosphate)lysine" evidence="7 9">
    <location>
        <position position="193"/>
    </location>
</feature>
<dbReference type="Pfam" id="PF00266">
    <property type="entry name" value="Aminotran_5"/>
    <property type="match status" value="1"/>
</dbReference>
<evidence type="ECO:0000256" key="7">
    <source>
        <dbReference type="HAMAP-Rule" id="MF_01376"/>
    </source>
</evidence>
<comment type="function">
    <text evidence="7">Involved in phosphonate degradation.</text>
</comment>
<evidence type="ECO:0000256" key="3">
    <source>
        <dbReference type="ARBA" id="ARBA00022679"/>
    </source>
</evidence>
<comment type="subunit">
    <text evidence="7">Homodimer.</text>
</comment>
<dbReference type="GO" id="GO:0047304">
    <property type="term" value="F:2-aminoethylphosphonate-pyruvate transaminase activity"/>
    <property type="evidence" value="ECO:0007669"/>
    <property type="project" value="UniProtKB-UniRule"/>
</dbReference>
<dbReference type="NCBIfam" id="TIGR03301">
    <property type="entry name" value="PhnW-AepZ"/>
    <property type="match status" value="1"/>
</dbReference>
<dbReference type="InterPro" id="IPR015422">
    <property type="entry name" value="PyrdxlP-dep_Trfase_small"/>
</dbReference>
<name>A0A238H715_9BURK</name>
<dbReference type="PANTHER" id="PTHR42778">
    <property type="entry name" value="2-AMINOETHYLPHOSPHONATE--PYRUVATE TRANSAMINASE"/>
    <property type="match status" value="1"/>
</dbReference>
<evidence type="ECO:0000256" key="9">
    <source>
        <dbReference type="PIRSR" id="PIRSR000524-50"/>
    </source>
</evidence>